<dbReference type="InterPro" id="IPR029119">
    <property type="entry name" value="MutY_C"/>
</dbReference>
<dbReference type="InterPro" id="IPR046341">
    <property type="entry name" value="SET_dom_sf"/>
</dbReference>
<keyword evidence="9" id="KW-0378">Hydrolase</keyword>
<dbReference type="InterPro" id="IPR011257">
    <property type="entry name" value="DNA_glycosylase"/>
</dbReference>
<name>A0A0A2VK29_BEABA</name>
<evidence type="ECO:0000256" key="2">
    <source>
        <dbReference type="ARBA" id="ARBA00001966"/>
    </source>
</evidence>
<comment type="similarity">
    <text evidence="3">Belongs to the Nth/MutY family.</text>
</comment>
<dbReference type="GO" id="GO:0051539">
    <property type="term" value="F:4 iron, 4 sulfur cluster binding"/>
    <property type="evidence" value="ECO:0007669"/>
    <property type="project" value="UniProtKB-KW"/>
</dbReference>
<evidence type="ECO:0000256" key="7">
    <source>
        <dbReference type="ARBA" id="ARBA00022723"/>
    </source>
</evidence>
<dbReference type="Proteomes" id="UP000030106">
    <property type="component" value="Unassembled WGS sequence"/>
</dbReference>
<dbReference type="InterPro" id="IPR003651">
    <property type="entry name" value="Endonuclease3_FeS-loop_motif"/>
</dbReference>
<dbReference type="PANTHER" id="PTHR42944">
    <property type="entry name" value="ADENINE DNA GLYCOSYLASE"/>
    <property type="match status" value="1"/>
</dbReference>
<proteinExistence type="inferred from homology"/>
<dbReference type="SUPFAM" id="SSF81822">
    <property type="entry name" value="RuBisCo LSMT C-terminal, substrate-binding domain"/>
    <property type="match status" value="1"/>
</dbReference>
<evidence type="ECO:0000256" key="9">
    <source>
        <dbReference type="ARBA" id="ARBA00022801"/>
    </source>
</evidence>
<comment type="catalytic activity">
    <reaction evidence="1">
        <text>Hydrolyzes free adenine bases from 7,8-dihydro-8-oxoguanine:adenine mismatched double-stranded DNA, leaving an apurinic site.</text>
        <dbReference type="EC" id="3.2.2.31"/>
    </reaction>
</comment>
<dbReference type="SUPFAM" id="SSF48150">
    <property type="entry name" value="DNA-glycosylase"/>
    <property type="match status" value="1"/>
</dbReference>
<dbReference type="HOGENOM" id="CLU_291697_0_0_1"/>
<dbReference type="InterPro" id="IPR015353">
    <property type="entry name" value="Rubisco_LSMT_subst-bd"/>
</dbReference>
<evidence type="ECO:0000313" key="17">
    <source>
        <dbReference type="Proteomes" id="UP000030106"/>
    </source>
</evidence>
<dbReference type="InterPro" id="IPR044298">
    <property type="entry name" value="MIG/MutY"/>
</dbReference>
<reference evidence="16 17" key="1">
    <citation type="submission" date="2012-10" db="EMBL/GenBank/DDBJ databases">
        <title>Genome sequencing and analysis of entomopathogenic fungi Beauveria bassiana D1-5.</title>
        <authorList>
            <person name="Li Q."/>
            <person name="Wang L."/>
            <person name="Zhang Z."/>
            <person name="Wang Q."/>
            <person name="Ren J."/>
            <person name="Wang M."/>
            <person name="Xu W."/>
            <person name="Wang J."/>
            <person name="Lu Y."/>
            <person name="Du Q."/>
            <person name="Sun Z."/>
        </authorList>
    </citation>
    <scope>NUCLEOTIDE SEQUENCE [LARGE SCALE GENOMIC DNA]</scope>
    <source>
        <strain evidence="16 17">D1-5</strain>
    </source>
</reference>
<keyword evidence="13" id="KW-0326">Glycosidase</keyword>
<evidence type="ECO:0000256" key="14">
    <source>
        <dbReference type="SAM" id="MobiDB-lite"/>
    </source>
</evidence>
<dbReference type="GO" id="GO:0000701">
    <property type="term" value="F:purine-specific mismatch base pair DNA N-glycosylase activity"/>
    <property type="evidence" value="ECO:0007669"/>
    <property type="project" value="UniProtKB-EC"/>
</dbReference>
<evidence type="ECO:0000259" key="15">
    <source>
        <dbReference type="PROSITE" id="PS50280"/>
    </source>
</evidence>
<dbReference type="GO" id="GO:0032357">
    <property type="term" value="F:oxidized purine DNA binding"/>
    <property type="evidence" value="ECO:0007669"/>
    <property type="project" value="TreeGrafter"/>
</dbReference>
<organism evidence="16 17">
    <name type="scientific">Beauveria bassiana D1-5</name>
    <dbReference type="NCBI Taxonomy" id="1245745"/>
    <lineage>
        <taxon>Eukaryota</taxon>
        <taxon>Fungi</taxon>
        <taxon>Dikarya</taxon>
        <taxon>Ascomycota</taxon>
        <taxon>Pezizomycotina</taxon>
        <taxon>Sordariomycetes</taxon>
        <taxon>Hypocreomycetidae</taxon>
        <taxon>Hypocreales</taxon>
        <taxon>Cordycipitaceae</taxon>
        <taxon>Beauveria</taxon>
    </lineage>
</organism>
<feature type="domain" description="SET" evidence="15">
    <location>
        <begin position="14"/>
        <end position="239"/>
    </location>
</feature>
<dbReference type="PROSITE" id="PS50280">
    <property type="entry name" value="SET"/>
    <property type="match status" value="1"/>
</dbReference>
<sequence>MEAWLNDAGALGLSHLKIADFALTGRGVQAQRAFSAGERILTIPAQCLWTVEHAYADRLLGPVLRALQPPLSVEDTLALHILLVRARRPDDDDGAYEGRRSHVDVLPDKYTMSIFFSEEEMQVCKGSSLYTLTTQLRGRIGDDYKKLLTRVLMRHRNLFPLSKFGIEDYKWALCTVWSRGMDFAVSEGNSLRLLAPFADMLNHSSDVKQCHAYDPTTRDLSILASKDYNVGDQVFIYYGPVPNNRLLRLYGFVLPENPHDSYDLVLQTSPMALLYEQKERLWKLAGLDAACTIPLTVNDPLPRSVLRYLRIQRLDESLLGAMTMQIATGADEKISDDSETLILQFLIDSISAILESFSIPLDILTAQLAAGDVYPVGGNAWAAAQVSVGEQRILRLARDKAERLLSAVGGGGGDHGDAQRRRKCCARCGKEEEEAATATRLMACGRCKANCISIVRYTITTLPILTIESVVHSFGVFYTMRGQTRTAARRPAARARIRARSSSSSSSSPSASDSESVSLARPAKRRKTASSSSTSKLDAYRALLLHQQKPTADLTTPSLPPTRCHTLAYHVPLLLLVDGGPRAARAAFLSWFDSVSSARAMPWRKPWIDPSSFASPSELRSALEKRAYEVWISEIMLQQTRVAVVVDYWKRWMSKWPTIHDLAAADTDDVLAAWRGLGYYSRATRIHTAAQLAVADPSMQGLLPSSAADLAEKIPGVGRYTAGAISCIAFGRPAPMVDGNVLRVLSRQLGLYGNIKTDKAVIDLIWAAAEALVNAVALDGEDGDEERAAADTRSDRPGRWGQALMELGSTVCAPRPDCGACPITSTCRAYSEGLALLSEEKSQVSENGTADMEDLCGVCQPFDDTDDVENQLPPSPAATKGGKQATLSAFFAKSAVPAKPSAKPKVDIEGIVRHARRFPIKAVKKAVREEETLVCAVVRADGRYLIRKRPAKGLLAGLWEFPSSPLLENPKESKKAERKKLAKEFVEGVLNKGEVELTMHVHLFKTKGTEDAGVEGTTEARWSDSVDTESMGTGMRKCWELVKEAT</sequence>
<dbReference type="Pfam" id="PF00730">
    <property type="entry name" value="HhH-GPD"/>
    <property type="match status" value="1"/>
</dbReference>
<evidence type="ECO:0000256" key="5">
    <source>
        <dbReference type="ARBA" id="ARBA00022023"/>
    </source>
</evidence>
<dbReference type="InterPro" id="IPR015797">
    <property type="entry name" value="NUDIX_hydrolase-like_dom_sf"/>
</dbReference>
<dbReference type="Pfam" id="PF09273">
    <property type="entry name" value="Rubis-subs-bind"/>
    <property type="match status" value="1"/>
</dbReference>
<dbReference type="InterPro" id="IPR036464">
    <property type="entry name" value="Rubisco_LSMT_subst-bd_sf"/>
</dbReference>
<dbReference type="SMART" id="SM00525">
    <property type="entry name" value="FES"/>
    <property type="match status" value="1"/>
</dbReference>
<feature type="compositionally biased region" description="Low complexity" evidence="14">
    <location>
        <begin position="500"/>
        <end position="521"/>
    </location>
</feature>
<keyword evidence="6" id="KW-0004">4Fe-4S</keyword>
<dbReference type="GO" id="GO:0046872">
    <property type="term" value="F:metal ion binding"/>
    <property type="evidence" value="ECO:0007669"/>
    <property type="project" value="UniProtKB-KW"/>
</dbReference>
<dbReference type="AlphaFoldDB" id="A0A0A2VK29"/>
<accession>A0A0A2VK29</accession>
<keyword evidence="7" id="KW-0479">Metal-binding</keyword>
<comment type="caution">
    <text evidence="16">The sequence shown here is derived from an EMBL/GenBank/DDBJ whole genome shotgun (WGS) entry which is preliminary data.</text>
</comment>
<feature type="region of interest" description="Disordered" evidence="14">
    <location>
        <begin position="488"/>
        <end position="534"/>
    </location>
</feature>
<dbReference type="Gene3D" id="3.90.79.10">
    <property type="entry name" value="Nucleoside Triphosphate Pyrophosphohydrolase"/>
    <property type="match status" value="1"/>
</dbReference>
<dbReference type="InterPro" id="IPR003265">
    <property type="entry name" value="HhH-GPD_domain"/>
</dbReference>
<dbReference type="InterPro" id="IPR023170">
    <property type="entry name" value="HhH_base_excis_C"/>
</dbReference>
<comment type="cofactor">
    <cofactor evidence="2">
        <name>[4Fe-4S] cluster</name>
        <dbReference type="ChEBI" id="CHEBI:49883"/>
    </cofactor>
</comment>
<dbReference type="SUPFAM" id="SSF82199">
    <property type="entry name" value="SET domain"/>
    <property type="match status" value="1"/>
</dbReference>
<evidence type="ECO:0000256" key="1">
    <source>
        <dbReference type="ARBA" id="ARBA00000843"/>
    </source>
</evidence>
<dbReference type="GO" id="GO:0005634">
    <property type="term" value="C:nucleus"/>
    <property type="evidence" value="ECO:0007669"/>
    <property type="project" value="TreeGrafter"/>
</dbReference>
<evidence type="ECO:0000256" key="10">
    <source>
        <dbReference type="ARBA" id="ARBA00023004"/>
    </source>
</evidence>
<dbReference type="Gene3D" id="3.90.1410.10">
    <property type="entry name" value="set domain protein methyltransferase, domain 1"/>
    <property type="match status" value="1"/>
</dbReference>
<gene>
    <name evidence="16" type="ORF">BBAD15_g6686</name>
</gene>
<keyword evidence="8" id="KW-0227">DNA damage</keyword>
<evidence type="ECO:0000256" key="8">
    <source>
        <dbReference type="ARBA" id="ARBA00022763"/>
    </source>
</evidence>
<dbReference type="EMBL" id="ANFO01000614">
    <property type="protein sequence ID" value="KGQ07983.1"/>
    <property type="molecule type" value="Genomic_DNA"/>
</dbReference>
<dbReference type="GO" id="GO:0006285">
    <property type="term" value="P:base-excision repair, AP site formation"/>
    <property type="evidence" value="ECO:0007669"/>
    <property type="project" value="UniProtKB-ARBA"/>
</dbReference>
<dbReference type="STRING" id="1245745.A0A0A2VK29"/>
<evidence type="ECO:0000313" key="16">
    <source>
        <dbReference type="EMBL" id="KGQ07983.1"/>
    </source>
</evidence>
<dbReference type="CDD" id="cd10527">
    <property type="entry name" value="SET_LSMT"/>
    <property type="match status" value="1"/>
</dbReference>
<dbReference type="Gene3D" id="1.10.1670.10">
    <property type="entry name" value="Helix-hairpin-Helix base-excision DNA repair enzymes (C-terminal)"/>
    <property type="match status" value="1"/>
</dbReference>
<evidence type="ECO:0000256" key="3">
    <source>
        <dbReference type="ARBA" id="ARBA00008343"/>
    </source>
</evidence>
<dbReference type="GO" id="GO:0034039">
    <property type="term" value="F:8-oxo-7,8-dihydroguanine DNA N-glycosylase activity"/>
    <property type="evidence" value="ECO:0007669"/>
    <property type="project" value="TreeGrafter"/>
</dbReference>
<feature type="compositionally biased region" description="Basic residues" evidence="14">
    <location>
        <begin position="488"/>
        <end position="499"/>
    </location>
</feature>
<dbReference type="SUPFAM" id="SSF55811">
    <property type="entry name" value="Nudix"/>
    <property type="match status" value="1"/>
</dbReference>
<dbReference type="CDD" id="cd03431">
    <property type="entry name" value="NUDIX_DNA_Glycosylase_C-MutY"/>
    <property type="match status" value="1"/>
</dbReference>
<dbReference type="InterPro" id="IPR001214">
    <property type="entry name" value="SET_dom"/>
</dbReference>
<dbReference type="eggNOG" id="KOG2457">
    <property type="taxonomic scope" value="Eukaryota"/>
</dbReference>
<dbReference type="GO" id="GO:0035485">
    <property type="term" value="F:adenine/guanine mispair binding"/>
    <property type="evidence" value="ECO:0007669"/>
    <property type="project" value="TreeGrafter"/>
</dbReference>
<evidence type="ECO:0000256" key="12">
    <source>
        <dbReference type="ARBA" id="ARBA00023204"/>
    </source>
</evidence>
<evidence type="ECO:0000256" key="4">
    <source>
        <dbReference type="ARBA" id="ARBA00012045"/>
    </source>
</evidence>
<evidence type="ECO:0000256" key="13">
    <source>
        <dbReference type="ARBA" id="ARBA00023295"/>
    </source>
</evidence>
<dbReference type="EC" id="3.2.2.31" evidence="4"/>
<dbReference type="CDD" id="cd00056">
    <property type="entry name" value="ENDO3c"/>
    <property type="match status" value="1"/>
</dbReference>
<dbReference type="PANTHER" id="PTHR42944:SF1">
    <property type="entry name" value="ADENINE DNA GLYCOSYLASE"/>
    <property type="match status" value="1"/>
</dbReference>
<keyword evidence="10" id="KW-0408">Iron</keyword>
<dbReference type="OrthoDB" id="10248838at2759"/>
<protein>
    <recommendedName>
        <fullName evidence="5">Adenine DNA glycosylase</fullName>
        <ecNumber evidence="4">3.2.2.31</ecNumber>
    </recommendedName>
</protein>
<dbReference type="Gene3D" id="3.90.1420.10">
    <property type="entry name" value="Rubisco LSMT, substrate-binding domain"/>
    <property type="match status" value="1"/>
</dbReference>
<evidence type="ECO:0000256" key="11">
    <source>
        <dbReference type="ARBA" id="ARBA00023014"/>
    </source>
</evidence>
<keyword evidence="11" id="KW-0411">Iron-sulfur</keyword>
<dbReference type="Gene3D" id="1.10.340.30">
    <property type="entry name" value="Hypothetical protein, domain 2"/>
    <property type="match status" value="1"/>
</dbReference>
<dbReference type="SMART" id="SM00478">
    <property type="entry name" value="ENDO3c"/>
    <property type="match status" value="1"/>
</dbReference>
<dbReference type="GO" id="GO:0006298">
    <property type="term" value="P:mismatch repair"/>
    <property type="evidence" value="ECO:0007669"/>
    <property type="project" value="TreeGrafter"/>
</dbReference>
<dbReference type="Pfam" id="PF14815">
    <property type="entry name" value="NUDIX_4"/>
    <property type="match status" value="1"/>
</dbReference>
<evidence type="ECO:0000256" key="6">
    <source>
        <dbReference type="ARBA" id="ARBA00022485"/>
    </source>
</evidence>
<dbReference type="Pfam" id="PF00856">
    <property type="entry name" value="SET"/>
    <property type="match status" value="1"/>
</dbReference>
<keyword evidence="12" id="KW-0234">DNA repair</keyword>
<dbReference type="FunFam" id="1.10.340.30:FF:000002">
    <property type="entry name" value="Adenine DNA glycosylase"/>
    <property type="match status" value="1"/>
</dbReference>